<dbReference type="InterPro" id="IPR002657">
    <property type="entry name" value="BilAc:Na_symport/Acr3"/>
</dbReference>
<feature type="transmembrane region" description="Helical" evidence="7">
    <location>
        <begin position="335"/>
        <end position="358"/>
    </location>
</feature>
<evidence type="ECO:0000256" key="3">
    <source>
        <dbReference type="ARBA" id="ARBA00022692"/>
    </source>
</evidence>
<reference evidence="8 9" key="1">
    <citation type="journal article" date="2024" name="Nat. Commun.">
        <title>Phylogenomics reveals the evolutionary origins of lichenization in chlorophyte algae.</title>
        <authorList>
            <person name="Puginier C."/>
            <person name="Libourel C."/>
            <person name="Otte J."/>
            <person name="Skaloud P."/>
            <person name="Haon M."/>
            <person name="Grisel S."/>
            <person name="Petersen M."/>
            <person name="Berrin J.G."/>
            <person name="Delaux P.M."/>
            <person name="Dal Grande F."/>
            <person name="Keller J."/>
        </authorList>
    </citation>
    <scope>NUCLEOTIDE SEQUENCE [LARGE SCALE GENOMIC DNA]</scope>
    <source>
        <strain evidence="8 9">SAG 2145</strain>
    </source>
</reference>
<feature type="compositionally biased region" description="Polar residues" evidence="6">
    <location>
        <begin position="38"/>
        <end position="51"/>
    </location>
</feature>
<evidence type="ECO:0000256" key="2">
    <source>
        <dbReference type="ARBA" id="ARBA00006528"/>
    </source>
</evidence>
<feature type="transmembrane region" description="Helical" evidence="7">
    <location>
        <begin position="179"/>
        <end position="201"/>
    </location>
</feature>
<dbReference type="Gene3D" id="1.20.1530.20">
    <property type="match status" value="1"/>
</dbReference>
<keyword evidence="5 7" id="KW-0472">Membrane</keyword>
<feature type="transmembrane region" description="Helical" evidence="7">
    <location>
        <begin position="93"/>
        <end position="111"/>
    </location>
</feature>
<comment type="subcellular location">
    <subcellularLocation>
        <location evidence="1">Membrane</location>
        <topology evidence="1">Multi-pass membrane protein</topology>
    </subcellularLocation>
</comment>
<evidence type="ECO:0000256" key="4">
    <source>
        <dbReference type="ARBA" id="ARBA00022989"/>
    </source>
</evidence>
<dbReference type="InterPro" id="IPR038770">
    <property type="entry name" value="Na+/solute_symporter_sf"/>
</dbReference>
<evidence type="ECO:0000256" key="6">
    <source>
        <dbReference type="SAM" id="MobiDB-lite"/>
    </source>
</evidence>
<comment type="similarity">
    <text evidence="2">Belongs to the bile acid:sodium symporter (BASS) (TC 2.A.28) family.</text>
</comment>
<name>A0AAW1SFC8_9CHLO</name>
<feature type="transmembrane region" description="Helical" evidence="7">
    <location>
        <begin position="213"/>
        <end position="236"/>
    </location>
</feature>
<dbReference type="Proteomes" id="UP001438707">
    <property type="component" value="Unassembled WGS sequence"/>
</dbReference>
<feature type="transmembrane region" description="Helical" evidence="7">
    <location>
        <begin position="148"/>
        <end position="167"/>
    </location>
</feature>
<gene>
    <name evidence="8" type="ORF">WJX74_003525</name>
</gene>
<feature type="transmembrane region" description="Helical" evidence="7">
    <location>
        <begin position="64"/>
        <end position="81"/>
    </location>
</feature>
<sequence>MVSLTAPNSALSSQANLQKHKLSLSTGRNQPSRRDSSTPKAESGSASINPSKAKQGLDALADKLTTLFPVWVTLGAVLGVTQPATFDFLTPDLFTYCLGFLMLSMGLTLTVDDFKECLKQPVPILVGYLAQYIVKPVLGWAIARALNLSPALATGLILVSCCPGGQASNVATFIAHGDVALSVLMTTASTLGAIIMTPTLTRVLAGTLVPVDAWGLAVSTFQVVLVPTLLGVTLNTAFTRTVKKFRSILPLLGVVLTTLLCAAPVAQVASLLRERGGSLLLPVAILHAAAFTMGYWLCKGLNFNEKTARTVSIETGMQSAALGFALARKHFADPLVAVPSAVSVVFMALGGSGLAVFWRGKPTTD</sequence>
<evidence type="ECO:0000256" key="1">
    <source>
        <dbReference type="ARBA" id="ARBA00004141"/>
    </source>
</evidence>
<evidence type="ECO:0000313" key="8">
    <source>
        <dbReference type="EMBL" id="KAK9844520.1"/>
    </source>
</evidence>
<evidence type="ECO:0000256" key="5">
    <source>
        <dbReference type="ARBA" id="ARBA00023136"/>
    </source>
</evidence>
<dbReference type="InterPro" id="IPR004710">
    <property type="entry name" value="Bilac:Na_transpt"/>
</dbReference>
<feature type="compositionally biased region" description="Polar residues" evidence="6">
    <location>
        <begin position="1"/>
        <end position="30"/>
    </location>
</feature>
<dbReference type="GO" id="GO:0016020">
    <property type="term" value="C:membrane"/>
    <property type="evidence" value="ECO:0007669"/>
    <property type="project" value="UniProtKB-SubCell"/>
</dbReference>
<dbReference type="PANTHER" id="PTHR10361:SF62">
    <property type="entry name" value="SODIUM_PYRUVATE COTRANSPORTER BASS2, CHLOROPLASTIC"/>
    <property type="match status" value="1"/>
</dbReference>
<dbReference type="PANTHER" id="PTHR10361">
    <property type="entry name" value="SODIUM-BILE ACID COTRANSPORTER"/>
    <property type="match status" value="1"/>
</dbReference>
<feature type="transmembrane region" description="Helical" evidence="7">
    <location>
        <begin position="279"/>
        <end position="298"/>
    </location>
</feature>
<dbReference type="GO" id="GO:0009941">
    <property type="term" value="C:chloroplast envelope"/>
    <property type="evidence" value="ECO:0007669"/>
    <property type="project" value="UniProtKB-ARBA"/>
</dbReference>
<protein>
    <submittedName>
        <fullName evidence="8">Uncharacterized protein</fullName>
    </submittedName>
</protein>
<dbReference type="EMBL" id="JALJOS010000001">
    <property type="protein sequence ID" value="KAK9844520.1"/>
    <property type="molecule type" value="Genomic_DNA"/>
</dbReference>
<feature type="region of interest" description="Disordered" evidence="6">
    <location>
        <begin position="1"/>
        <end position="51"/>
    </location>
</feature>
<keyword evidence="3 7" id="KW-0812">Transmembrane</keyword>
<dbReference type="Pfam" id="PF01758">
    <property type="entry name" value="SBF"/>
    <property type="match status" value="1"/>
</dbReference>
<evidence type="ECO:0000313" key="9">
    <source>
        <dbReference type="Proteomes" id="UP001438707"/>
    </source>
</evidence>
<organism evidence="8 9">
    <name type="scientific">Apatococcus lobatus</name>
    <dbReference type="NCBI Taxonomy" id="904363"/>
    <lineage>
        <taxon>Eukaryota</taxon>
        <taxon>Viridiplantae</taxon>
        <taxon>Chlorophyta</taxon>
        <taxon>core chlorophytes</taxon>
        <taxon>Trebouxiophyceae</taxon>
        <taxon>Chlorellales</taxon>
        <taxon>Chlorellaceae</taxon>
        <taxon>Apatococcus</taxon>
    </lineage>
</organism>
<dbReference type="AlphaFoldDB" id="A0AAW1SFC8"/>
<feature type="transmembrane region" description="Helical" evidence="7">
    <location>
        <begin position="248"/>
        <end position="267"/>
    </location>
</feature>
<accession>A0AAW1SFC8</accession>
<proteinExistence type="inferred from homology"/>
<keyword evidence="4 7" id="KW-1133">Transmembrane helix</keyword>
<keyword evidence="9" id="KW-1185">Reference proteome</keyword>
<comment type="caution">
    <text evidence="8">The sequence shown here is derived from an EMBL/GenBank/DDBJ whole genome shotgun (WGS) entry which is preliminary data.</text>
</comment>
<evidence type="ECO:0000256" key="7">
    <source>
        <dbReference type="SAM" id="Phobius"/>
    </source>
</evidence>